<evidence type="ECO:0000313" key="1">
    <source>
        <dbReference type="EMBL" id="MDI7921105.1"/>
    </source>
</evidence>
<dbReference type="EMBL" id="JALDYZ010000002">
    <property type="protein sequence ID" value="MDI7921105.1"/>
    <property type="molecule type" value="Genomic_DNA"/>
</dbReference>
<organism evidence="1 2">
    <name type="scientific">Ferirhizobium litorale</name>
    <dbReference type="NCBI Taxonomy" id="2927786"/>
    <lineage>
        <taxon>Bacteria</taxon>
        <taxon>Pseudomonadati</taxon>
        <taxon>Pseudomonadota</taxon>
        <taxon>Alphaproteobacteria</taxon>
        <taxon>Hyphomicrobiales</taxon>
        <taxon>Rhizobiaceae</taxon>
        <taxon>Ferirhizobium</taxon>
    </lineage>
</organism>
<keyword evidence="2" id="KW-1185">Reference proteome</keyword>
<dbReference type="AlphaFoldDB" id="A0AAE3QBZ7"/>
<evidence type="ECO:0000313" key="2">
    <source>
        <dbReference type="Proteomes" id="UP001161580"/>
    </source>
</evidence>
<name>A0AAE3QBZ7_9HYPH</name>
<gene>
    <name evidence="1" type="ORF">MRS75_03290</name>
</gene>
<comment type="caution">
    <text evidence="1">The sequence shown here is derived from an EMBL/GenBank/DDBJ whole genome shotgun (WGS) entry which is preliminary data.</text>
</comment>
<reference evidence="1" key="1">
    <citation type="submission" date="2022-03" db="EMBL/GenBank/DDBJ databases">
        <title>Fererhizobium litorale gen. nov., sp. nov., isolated from sandy sediments of the Sea of Japan seashore.</title>
        <authorList>
            <person name="Romanenko L."/>
            <person name="Kurilenko V."/>
            <person name="Otstavnykh N."/>
            <person name="Svetashev V."/>
            <person name="Tekutyeva L."/>
            <person name="Isaeva M."/>
            <person name="Mikhailov V."/>
        </authorList>
    </citation>
    <scope>NUCLEOTIDE SEQUENCE</scope>
    <source>
        <strain evidence="1">KMM 9576</strain>
    </source>
</reference>
<proteinExistence type="predicted"/>
<accession>A0AAE3QBZ7</accession>
<sequence length="400" mass="44720">MAETISAEIERGIPGRKRRDATLRRRQVISNVLANLVDLRMTPGRQPGARLAVATAKKKPTRYDRADYPQRILADTLLAMEEVGAIHRHDYTFKRHLTTVEPTADFQRAIMLSPSSLADIGRGVGAETIWLAARSGERPRHGQPMTKVLVSYRDTSDSCRYRAEVETINAYLRAADITFDGRPQVPVSLRRGFTLRSPHETPEFNLGGRLFGGFWMNISSRERYRLGLRGEPVADLDYSAMFARLAYLRAGQVPPNTDPYEIPGLEAHRTGAKVAMLSLLSRSSDMKQLTPELRAALPEGWTAKHLREAAARFHPRIAQLFGTDVGIDLMFAESQLLVRLLLELAAADIPALPMHDGLMVPVTETERVAHMMRNASVKAFGVSIPVKEKEIWWPNTITGH</sequence>
<dbReference type="Proteomes" id="UP001161580">
    <property type="component" value="Unassembled WGS sequence"/>
</dbReference>
<protein>
    <submittedName>
        <fullName evidence="1">Uncharacterized protein</fullName>
    </submittedName>
</protein>
<dbReference type="RefSeq" id="WP_311785291.1">
    <property type="nucleotide sequence ID" value="NZ_JALDYY010000002.1"/>
</dbReference>